<dbReference type="RefSeq" id="WP_246334278.1">
    <property type="nucleotide sequence ID" value="NZ_JACJIP010000019.1"/>
</dbReference>
<comment type="caution">
    <text evidence="2">The sequence shown here is derived from an EMBL/GenBank/DDBJ whole genome shotgun (WGS) entry which is preliminary data.</text>
</comment>
<reference evidence="2 3" key="1">
    <citation type="submission" date="2020-08" db="EMBL/GenBank/DDBJ databases">
        <title>Genomic Encyclopedia of Type Strains, Phase III (KMG-III): the genomes of soil and plant-associated and newly described type strains.</title>
        <authorList>
            <person name="Whitman W."/>
        </authorList>
    </citation>
    <scope>NUCLEOTIDE SEQUENCE [LARGE SCALE GENOMIC DNA]</scope>
    <source>
        <strain evidence="2 3">CECT 8693</strain>
    </source>
</reference>
<evidence type="ECO:0000313" key="2">
    <source>
        <dbReference type="EMBL" id="MBA9086485.1"/>
    </source>
</evidence>
<evidence type="ECO:0000313" key="3">
    <source>
        <dbReference type="Proteomes" id="UP000567067"/>
    </source>
</evidence>
<dbReference type="Proteomes" id="UP000567067">
    <property type="component" value="Unassembled WGS sequence"/>
</dbReference>
<dbReference type="EMBL" id="JACJIP010000019">
    <property type="protein sequence ID" value="MBA9086485.1"/>
    <property type="molecule type" value="Genomic_DNA"/>
</dbReference>
<gene>
    <name evidence="2" type="ORF">FHR92_002963</name>
</gene>
<proteinExistence type="predicted"/>
<name>A0A7W3SUP7_9BACL</name>
<evidence type="ECO:0000256" key="1">
    <source>
        <dbReference type="SAM" id="MobiDB-lite"/>
    </source>
</evidence>
<feature type="region of interest" description="Disordered" evidence="1">
    <location>
        <begin position="168"/>
        <end position="195"/>
    </location>
</feature>
<protein>
    <recommendedName>
        <fullName evidence="4">SprT-like domain-containing protein</fullName>
    </recommendedName>
</protein>
<evidence type="ECO:0008006" key="4">
    <source>
        <dbReference type="Google" id="ProtNLM"/>
    </source>
</evidence>
<sequence>MMINIESATEELHRAFRFLNKGFFSNNLPEPAITIQTGGKRSTMGWCSPEPIWLDAEGKIKMYEINIAAEFLNIDFFETMDTMLHEMVHLYNKIHGIQDVSRGGQYHNKKFRDECLRRGFYYESNEPDKKVGWSYAKISEETKAKIDKFDIDRNVFIIARNTFGNIVKDSPDSSDSEASGEEESEGRGKRKSHIRKYECQSCGISVRASKKVNIRCADCDEIMVCEDDEE</sequence>
<feature type="compositionally biased region" description="Acidic residues" evidence="1">
    <location>
        <begin position="172"/>
        <end position="184"/>
    </location>
</feature>
<dbReference type="AlphaFoldDB" id="A0A7W3SUP7"/>
<keyword evidence="3" id="KW-1185">Reference proteome</keyword>
<accession>A0A7W3SUP7</accession>
<organism evidence="2 3">
    <name type="scientific">Fontibacillus solani</name>
    <dbReference type="NCBI Taxonomy" id="1572857"/>
    <lineage>
        <taxon>Bacteria</taxon>
        <taxon>Bacillati</taxon>
        <taxon>Bacillota</taxon>
        <taxon>Bacilli</taxon>
        <taxon>Bacillales</taxon>
        <taxon>Paenibacillaceae</taxon>
        <taxon>Fontibacillus</taxon>
    </lineage>
</organism>